<evidence type="ECO:0000256" key="3">
    <source>
        <dbReference type="ARBA" id="ARBA00022448"/>
    </source>
</evidence>
<sequence length="306" mass="33024">METPVLEVEDLSISFTQYAHGAGRRELPVIKGLDLTIQPGEISAVVGSSGSGKSLLAHALLGLLPYNASCTGTIRYRGQPLTEKRSEQLRGKEIVLVPQSVNFLDPLMQVGPQLARGRKNRKEKIRAVLARYGLGRETEDLYPFELSGGMARRVLISSAVLEKPSLVIADEPTPGLDGPSAKRILGHFRELADEGAAVLFITHDLELALTAADRVAVFYAGVTVEECPAAGFGCQAHHPYTAALWRAMPGNGFTPIPGSQPYPGQEGKGCPFAPRCDRRTEGCTGAIPIRREGRNYIRCVREGVVP</sequence>
<dbReference type="InterPro" id="IPR003593">
    <property type="entry name" value="AAA+_ATPase"/>
</dbReference>
<keyword evidence="10" id="KW-0921">Nickel transport</keyword>
<name>A0A9D1UNG7_9FIRM</name>
<evidence type="ECO:0000256" key="1">
    <source>
        <dbReference type="ARBA" id="ARBA00004202"/>
    </source>
</evidence>
<dbReference type="Pfam" id="PF08352">
    <property type="entry name" value="oligo_HPY"/>
    <property type="match status" value="1"/>
</dbReference>
<evidence type="ECO:0000256" key="10">
    <source>
        <dbReference type="ARBA" id="ARBA00023112"/>
    </source>
</evidence>
<comment type="similarity">
    <text evidence="2">Belongs to the ABC transporter superfamily.</text>
</comment>
<evidence type="ECO:0000256" key="12">
    <source>
        <dbReference type="ARBA" id="ARBA00038669"/>
    </source>
</evidence>
<dbReference type="GO" id="GO:0015413">
    <property type="term" value="F:ABC-type nickel transporter activity"/>
    <property type="evidence" value="ECO:0007669"/>
    <property type="project" value="UniProtKB-EC"/>
</dbReference>
<evidence type="ECO:0000256" key="9">
    <source>
        <dbReference type="ARBA" id="ARBA00023065"/>
    </source>
</evidence>
<keyword evidence="3" id="KW-0813">Transport</keyword>
<dbReference type="InterPro" id="IPR017871">
    <property type="entry name" value="ABC_transporter-like_CS"/>
</dbReference>
<dbReference type="PANTHER" id="PTHR43297:SF13">
    <property type="entry name" value="NICKEL ABC TRANSPORTER, ATP-BINDING PROTEIN"/>
    <property type="match status" value="1"/>
</dbReference>
<evidence type="ECO:0000256" key="8">
    <source>
        <dbReference type="ARBA" id="ARBA00022967"/>
    </source>
</evidence>
<evidence type="ECO:0000256" key="15">
    <source>
        <dbReference type="ARBA" id="ARBA00048610"/>
    </source>
</evidence>
<reference evidence="17" key="2">
    <citation type="submission" date="2021-04" db="EMBL/GenBank/DDBJ databases">
        <authorList>
            <person name="Gilroy R."/>
        </authorList>
    </citation>
    <scope>NUCLEOTIDE SEQUENCE</scope>
    <source>
        <strain evidence="17">ChiGjej6B6-1540</strain>
    </source>
</reference>
<evidence type="ECO:0000256" key="14">
    <source>
        <dbReference type="ARBA" id="ARBA00044143"/>
    </source>
</evidence>
<dbReference type="SMART" id="SM00382">
    <property type="entry name" value="AAA"/>
    <property type="match status" value="1"/>
</dbReference>
<reference evidence="17" key="1">
    <citation type="journal article" date="2021" name="PeerJ">
        <title>Extensive microbial diversity within the chicken gut microbiome revealed by metagenomics and culture.</title>
        <authorList>
            <person name="Gilroy R."/>
            <person name="Ravi A."/>
            <person name="Getino M."/>
            <person name="Pursley I."/>
            <person name="Horton D.L."/>
            <person name="Alikhan N.F."/>
            <person name="Baker D."/>
            <person name="Gharbi K."/>
            <person name="Hall N."/>
            <person name="Watson M."/>
            <person name="Adriaenssens E.M."/>
            <person name="Foster-Nyarko E."/>
            <person name="Jarju S."/>
            <person name="Secka A."/>
            <person name="Antonio M."/>
            <person name="Oren A."/>
            <person name="Chaudhuri R.R."/>
            <person name="La Ragione R."/>
            <person name="Hildebrand F."/>
            <person name="Pallen M.J."/>
        </authorList>
    </citation>
    <scope>NUCLEOTIDE SEQUENCE</scope>
    <source>
        <strain evidence="17">ChiGjej6B6-1540</strain>
    </source>
</reference>
<dbReference type="GO" id="GO:0015833">
    <property type="term" value="P:peptide transport"/>
    <property type="evidence" value="ECO:0007669"/>
    <property type="project" value="InterPro"/>
</dbReference>
<dbReference type="Proteomes" id="UP000824192">
    <property type="component" value="Unassembled WGS sequence"/>
</dbReference>
<evidence type="ECO:0000256" key="6">
    <source>
        <dbReference type="ARBA" id="ARBA00022741"/>
    </source>
</evidence>
<proteinExistence type="inferred from homology"/>
<dbReference type="InterPro" id="IPR027417">
    <property type="entry name" value="P-loop_NTPase"/>
</dbReference>
<evidence type="ECO:0000256" key="11">
    <source>
        <dbReference type="ARBA" id="ARBA00023136"/>
    </source>
</evidence>
<dbReference type="SUPFAM" id="SSF52540">
    <property type="entry name" value="P-loop containing nucleoside triphosphate hydrolases"/>
    <property type="match status" value="1"/>
</dbReference>
<dbReference type="Pfam" id="PF00005">
    <property type="entry name" value="ABC_tran"/>
    <property type="match status" value="1"/>
</dbReference>
<dbReference type="EMBL" id="DXGA01000101">
    <property type="protein sequence ID" value="HIW93823.1"/>
    <property type="molecule type" value="Genomic_DNA"/>
</dbReference>
<dbReference type="InterPro" id="IPR003439">
    <property type="entry name" value="ABC_transporter-like_ATP-bd"/>
</dbReference>
<dbReference type="InterPro" id="IPR013563">
    <property type="entry name" value="Oligopep_ABC_C"/>
</dbReference>
<dbReference type="EC" id="7.2.2.11" evidence="13"/>
<comment type="catalytic activity">
    <reaction evidence="15">
        <text>Ni(2+)(out) + ATP + H2O = Ni(2+)(in) + ADP + phosphate + H(+)</text>
        <dbReference type="Rhea" id="RHEA:15557"/>
        <dbReference type="ChEBI" id="CHEBI:15377"/>
        <dbReference type="ChEBI" id="CHEBI:15378"/>
        <dbReference type="ChEBI" id="CHEBI:30616"/>
        <dbReference type="ChEBI" id="CHEBI:43474"/>
        <dbReference type="ChEBI" id="CHEBI:49786"/>
        <dbReference type="ChEBI" id="CHEBI:456216"/>
        <dbReference type="EC" id="7.2.2.11"/>
    </reaction>
    <physiologicalReaction direction="left-to-right" evidence="15">
        <dbReference type="Rhea" id="RHEA:15558"/>
    </physiologicalReaction>
</comment>
<dbReference type="PANTHER" id="PTHR43297">
    <property type="entry name" value="OLIGOPEPTIDE TRANSPORT ATP-BINDING PROTEIN APPD"/>
    <property type="match status" value="1"/>
</dbReference>
<dbReference type="GO" id="GO:0005886">
    <property type="term" value="C:plasma membrane"/>
    <property type="evidence" value="ECO:0007669"/>
    <property type="project" value="UniProtKB-SubCell"/>
</dbReference>
<evidence type="ECO:0000256" key="7">
    <source>
        <dbReference type="ARBA" id="ARBA00022840"/>
    </source>
</evidence>
<evidence type="ECO:0000313" key="17">
    <source>
        <dbReference type="EMBL" id="HIW93823.1"/>
    </source>
</evidence>
<gene>
    <name evidence="17" type="ORF">H9868_04695</name>
</gene>
<evidence type="ECO:0000256" key="4">
    <source>
        <dbReference type="ARBA" id="ARBA00022475"/>
    </source>
</evidence>
<keyword evidence="6" id="KW-0547">Nucleotide-binding</keyword>
<keyword evidence="5" id="KW-0533">Nickel</keyword>
<evidence type="ECO:0000256" key="13">
    <source>
        <dbReference type="ARBA" id="ARBA00039098"/>
    </source>
</evidence>
<keyword evidence="9" id="KW-0406">Ion transport</keyword>
<dbReference type="PROSITE" id="PS50893">
    <property type="entry name" value="ABC_TRANSPORTER_2"/>
    <property type="match status" value="1"/>
</dbReference>
<keyword evidence="4" id="KW-1003">Cell membrane</keyword>
<comment type="caution">
    <text evidence="17">The sequence shown here is derived from an EMBL/GenBank/DDBJ whole genome shotgun (WGS) entry which is preliminary data.</text>
</comment>
<comment type="subunit">
    <text evidence="12">The complex is composed of two ATP-binding proteins (NikD and NikE), two transmembrane proteins (NikB and NikC) and a solute-binding protein (NikA).</text>
</comment>
<dbReference type="GO" id="GO:0005524">
    <property type="term" value="F:ATP binding"/>
    <property type="evidence" value="ECO:0007669"/>
    <property type="project" value="UniProtKB-KW"/>
</dbReference>
<evidence type="ECO:0000256" key="2">
    <source>
        <dbReference type="ARBA" id="ARBA00005417"/>
    </source>
</evidence>
<dbReference type="InterPro" id="IPR050388">
    <property type="entry name" value="ABC_Ni/Peptide_Import"/>
</dbReference>
<comment type="subcellular location">
    <subcellularLocation>
        <location evidence="1">Cell membrane</location>
        <topology evidence="1">Peripheral membrane protein</topology>
    </subcellularLocation>
</comment>
<evidence type="ECO:0000256" key="5">
    <source>
        <dbReference type="ARBA" id="ARBA00022596"/>
    </source>
</evidence>
<dbReference type="PROSITE" id="PS00211">
    <property type="entry name" value="ABC_TRANSPORTER_1"/>
    <property type="match status" value="1"/>
</dbReference>
<keyword evidence="11" id="KW-0472">Membrane</keyword>
<feature type="domain" description="ABC transporter" evidence="16">
    <location>
        <begin position="6"/>
        <end position="245"/>
    </location>
</feature>
<organism evidence="17 18">
    <name type="scientific">Candidatus Flavonifractor merdipullorum</name>
    <dbReference type="NCBI Taxonomy" id="2838590"/>
    <lineage>
        <taxon>Bacteria</taxon>
        <taxon>Bacillati</taxon>
        <taxon>Bacillota</taxon>
        <taxon>Clostridia</taxon>
        <taxon>Eubacteriales</taxon>
        <taxon>Oscillospiraceae</taxon>
        <taxon>Flavonifractor</taxon>
    </lineage>
</organism>
<protein>
    <recommendedName>
        <fullName evidence="14">Nickel import system ATP-binding protein NikD</fullName>
        <ecNumber evidence="13">7.2.2.11</ecNumber>
    </recommendedName>
</protein>
<dbReference type="GO" id="GO:0016887">
    <property type="term" value="F:ATP hydrolysis activity"/>
    <property type="evidence" value="ECO:0007669"/>
    <property type="project" value="InterPro"/>
</dbReference>
<evidence type="ECO:0000259" key="16">
    <source>
        <dbReference type="PROSITE" id="PS50893"/>
    </source>
</evidence>
<accession>A0A9D1UNG7</accession>
<dbReference type="NCBIfam" id="TIGR01727">
    <property type="entry name" value="oligo_HPY"/>
    <property type="match status" value="1"/>
</dbReference>
<keyword evidence="7 17" id="KW-0067">ATP-binding</keyword>
<keyword evidence="8" id="KW-1278">Translocase</keyword>
<dbReference type="Gene3D" id="3.40.50.300">
    <property type="entry name" value="P-loop containing nucleotide triphosphate hydrolases"/>
    <property type="match status" value="1"/>
</dbReference>
<evidence type="ECO:0000313" key="18">
    <source>
        <dbReference type="Proteomes" id="UP000824192"/>
    </source>
</evidence>
<dbReference type="AlphaFoldDB" id="A0A9D1UNG7"/>